<dbReference type="Proteomes" id="UP000015241">
    <property type="component" value="Unassembled WGS sequence"/>
</dbReference>
<dbReference type="EMBL" id="KE504151">
    <property type="protein sequence ID" value="EPT00207.1"/>
    <property type="molecule type" value="Genomic_DNA"/>
</dbReference>
<protein>
    <recommendedName>
        <fullName evidence="2">Fungal-type protein kinase domain-containing protein</fullName>
    </recommendedName>
</protein>
<dbReference type="Pfam" id="PF17667">
    <property type="entry name" value="Pkinase_fungal"/>
    <property type="match status" value="1"/>
</dbReference>
<dbReference type="HOGENOM" id="CLU_080066_0_0_1"/>
<evidence type="ECO:0000313" key="4">
    <source>
        <dbReference type="Proteomes" id="UP000015241"/>
    </source>
</evidence>
<feature type="compositionally biased region" description="Polar residues" evidence="1">
    <location>
        <begin position="32"/>
        <end position="48"/>
    </location>
</feature>
<evidence type="ECO:0000256" key="1">
    <source>
        <dbReference type="SAM" id="MobiDB-lite"/>
    </source>
</evidence>
<dbReference type="PANTHER" id="PTHR38248:SF2">
    <property type="entry name" value="FUNK1 11"/>
    <property type="match status" value="1"/>
</dbReference>
<keyword evidence="4" id="KW-1185">Reference proteome</keyword>
<sequence length="223" mass="24827">QENGARRAVNIGQVDAAPSGPSGEGKGKSVSLRQSQHLQSQPDATAENNARPRYRTGTGPFMAVELLLSNPPPAHKYRYDVESFFYVYVCGAATYRADRDQKIVVIKDWNYDSLKTIGNEKVVFLKYKAKYAQVFEGAHADFKPAIHGFLFNMWLAFRGVSLLTEEIDLMAPLDPGMPSFAPEDEKMIANKKQAQDDKITYQAFMKLMGEPELLPEACESPSA</sequence>
<accession>S8E590</accession>
<gene>
    <name evidence="3" type="ORF">FOMPIDRAFT_1050030</name>
</gene>
<dbReference type="PANTHER" id="PTHR38248">
    <property type="entry name" value="FUNK1 6"/>
    <property type="match status" value="1"/>
</dbReference>
<feature type="non-terminal residue" evidence="3">
    <location>
        <position position="1"/>
    </location>
</feature>
<feature type="region of interest" description="Disordered" evidence="1">
    <location>
        <begin position="1"/>
        <end position="54"/>
    </location>
</feature>
<dbReference type="OrthoDB" id="3262982at2759"/>
<proteinExistence type="predicted"/>
<dbReference type="AlphaFoldDB" id="S8E590"/>
<feature type="domain" description="Fungal-type protein kinase" evidence="2">
    <location>
        <begin position="47"/>
        <end position="88"/>
    </location>
</feature>
<evidence type="ECO:0000313" key="3">
    <source>
        <dbReference type="EMBL" id="EPT00207.1"/>
    </source>
</evidence>
<organism evidence="3 4">
    <name type="scientific">Fomitopsis schrenkii</name>
    <name type="common">Brown rot fungus</name>
    <dbReference type="NCBI Taxonomy" id="2126942"/>
    <lineage>
        <taxon>Eukaryota</taxon>
        <taxon>Fungi</taxon>
        <taxon>Dikarya</taxon>
        <taxon>Basidiomycota</taxon>
        <taxon>Agaricomycotina</taxon>
        <taxon>Agaricomycetes</taxon>
        <taxon>Polyporales</taxon>
        <taxon>Fomitopsis</taxon>
    </lineage>
</organism>
<dbReference type="InParanoid" id="S8E590"/>
<reference evidence="3 4" key="1">
    <citation type="journal article" date="2012" name="Science">
        <title>The Paleozoic origin of enzymatic lignin decomposition reconstructed from 31 fungal genomes.</title>
        <authorList>
            <person name="Floudas D."/>
            <person name="Binder M."/>
            <person name="Riley R."/>
            <person name="Barry K."/>
            <person name="Blanchette R.A."/>
            <person name="Henrissat B."/>
            <person name="Martinez A.T."/>
            <person name="Otillar R."/>
            <person name="Spatafora J.W."/>
            <person name="Yadav J.S."/>
            <person name="Aerts A."/>
            <person name="Benoit I."/>
            <person name="Boyd A."/>
            <person name="Carlson A."/>
            <person name="Copeland A."/>
            <person name="Coutinho P.M."/>
            <person name="de Vries R.P."/>
            <person name="Ferreira P."/>
            <person name="Findley K."/>
            <person name="Foster B."/>
            <person name="Gaskell J."/>
            <person name="Glotzer D."/>
            <person name="Gorecki P."/>
            <person name="Heitman J."/>
            <person name="Hesse C."/>
            <person name="Hori C."/>
            <person name="Igarashi K."/>
            <person name="Jurgens J.A."/>
            <person name="Kallen N."/>
            <person name="Kersten P."/>
            <person name="Kohler A."/>
            <person name="Kuees U."/>
            <person name="Kumar T.K.A."/>
            <person name="Kuo A."/>
            <person name="LaButti K."/>
            <person name="Larrondo L.F."/>
            <person name="Lindquist E."/>
            <person name="Ling A."/>
            <person name="Lombard V."/>
            <person name="Lucas S."/>
            <person name="Lundell T."/>
            <person name="Martin R."/>
            <person name="McLaughlin D.J."/>
            <person name="Morgenstern I."/>
            <person name="Morin E."/>
            <person name="Murat C."/>
            <person name="Nagy L.G."/>
            <person name="Nolan M."/>
            <person name="Ohm R.A."/>
            <person name="Patyshakuliyeva A."/>
            <person name="Rokas A."/>
            <person name="Ruiz-Duenas F.J."/>
            <person name="Sabat G."/>
            <person name="Salamov A."/>
            <person name="Samejima M."/>
            <person name="Schmutz J."/>
            <person name="Slot J.C."/>
            <person name="St John F."/>
            <person name="Stenlid J."/>
            <person name="Sun H."/>
            <person name="Sun S."/>
            <person name="Syed K."/>
            <person name="Tsang A."/>
            <person name="Wiebenga A."/>
            <person name="Young D."/>
            <person name="Pisabarro A."/>
            <person name="Eastwood D.C."/>
            <person name="Martin F."/>
            <person name="Cullen D."/>
            <person name="Grigoriev I.V."/>
            <person name="Hibbett D.S."/>
        </authorList>
    </citation>
    <scope>NUCLEOTIDE SEQUENCE</scope>
    <source>
        <strain evidence="4">FP-58527</strain>
    </source>
</reference>
<name>S8E590_FOMSC</name>
<dbReference type="InterPro" id="IPR040976">
    <property type="entry name" value="Pkinase_fungal"/>
</dbReference>
<evidence type="ECO:0000259" key="2">
    <source>
        <dbReference type="Pfam" id="PF17667"/>
    </source>
</evidence>